<accession>A0A3D9CVB6</accession>
<proteinExistence type="predicted"/>
<reference evidence="1 2" key="1">
    <citation type="journal article" date="2007" name="Int. J. Syst. Evol. Microbiol.">
        <title>Chryseobacterium flavum sp. nov., isolated from polluted soil.</title>
        <authorList>
            <person name="Zhou Y."/>
            <person name="Dong J."/>
            <person name="Wang X."/>
            <person name="Huang X."/>
            <person name="Zhang K.Y."/>
            <person name="Zhang Y.Q."/>
            <person name="Guo Y.F."/>
            <person name="Lai R."/>
            <person name="Li W.J."/>
        </authorList>
    </citation>
    <scope>NUCLEOTIDE SEQUENCE [LARGE SCALE GENOMIC DNA]</scope>
    <source>
        <strain evidence="1 2">KCTC 12877</strain>
    </source>
</reference>
<evidence type="ECO:0000313" key="1">
    <source>
        <dbReference type="EMBL" id="REC69692.1"/>
    </source>
</evidence>
<gene>
    <name evidence="1" type="ORF">DRF59_01220</name>
</gene>
<sequence length="107" mass="12918">MKQYKQPDYKAIYSDILTKMYPERKKEFELLLQKQELSALDIIDMNEKIFGNKISSRKNQQLKSYSKEDILQILDFQKKYNFNNSDLASYFKLSRNTVTKWKKLYGQ</sequence>
<name>A0A3D9CVB6_9FLAO</name>
<comment type="caution">
    <text evidence="1">The sequence shown here is derived from an EMBL/GenBank/DDBJ whole genome shotgun (WGS) entry which is preliminary data.</text>
</comment>
<dbReference type="EMBL" id="QNUE01000001">
    <property type="protein sequence ID" value="REC69692.1"/>
    <property type="molecule type" value="Genomic_DNA"/>
</dbReference>
<dbReference type="AlphaFoldDB" id="A0A3D9CVB6"/>
<dbReference type="OrthoDB" id="1260127at2"/>
<keyword evidence="2" id="KW-1185">Reference proteome</keyword>
<organism evidence="1 2">
    <name type="scientific">Chryseobacterium flavum</name>
    <dbReference type="NCBI Taxonomy" id="415851"/>
    <lineage>
        <taxon>Bacteria</taxon>
        <taxon>Pseudomonadati</taxon>
        <taxon>Bacteroidota</taxon>
        <taxon>Flavobacteriia</taxon>
        <taxon>Flavobacteriales</taxon>
        <taxon>Weeksellaceae</taxon>
        <taxon>Chryseobacterium group</taxon>
        <taxon>Chryseobacterium</taxon>
    </lineage>
</organism>
<dbReference type="Proteomes" id="UP000256769">
    <property type="component" value="Unassembled WGS sequence"/>
</dbReference>
<evidence type="ECO:0000313" key="2">
    <source>
        <dbReference type="Proteomes" id="UP000256769"/>
    </source>
</evidence>
<protein>
    <submittedName>
        <fullName evidence="1">Helix-turn-helix domain-containing protein</fullName>
    </submittedName>
</protein>
<dbReference type="RefSeq" id="WP_115956648.1">
    <property type="nucleotide sequence ID" value="NZ_CBCRVL010000002.1"/>
</dbReference>